<dbReference type="Proteomes" id="UP001139179">
    <property type="component" value="Unassembled WGS sequence"/>
</dbReference>
<feature type="signal peptide" evidence="2">
    <location>
        <begin position="1"/>
        <end position="20"/>
    </location>
</feature>
<feature type="chain" id="PRO_5040720619" evidence="2">
    <location>
        <begin position="21"/>
        <end position="64"/>
    </location>
</feature>
<dbReference type="AlphaFoldDB" id="A0A9X2IMZ5"/>
<name>A0A9X2IMZ5_9BACI</name>
<sequence length="64" mass="6721">MISFFGACLVAFLVPLQVLAAAAEESGAEEVAHAEPSGMLVTILAVLSFATIIFMTFLAFRDNG</sequence>
<keyword evidence="2" id="KW-0732">Signal</keyword>
<evidence type="ECO:0000256" key="1">
    <source>
        <dbReference type="SAM" id="Phobius"/>
    </source>
</evidence>
<gene>
    <name evidence="3" type="ORF">M3202_05550</name>
</gene>
<feature type="transmembrane region" description="Helical" evidence="1">
    <location>
        <begin position="38"/>
        <end position="60"/>
    </location>
</feature>
<keyword evidence="1" id="KW-0812">Transmembrane</keyword>
<organism evidence="3 4">
    <name type="scientific">Halalkalibacter oceani</name>
    <dbReference type="NCBI Taxonomy" id="1653776"/>
    <lineage>
        <taxon>Bacteria</taxon>
        <taxon>Bacillati</taxon>
        <taxon>Bacillota</taxon>
        <taxon>Bacilli</taxon>
        <taxon>Bacillales</taxon>
        <taxon>Bacillaceae</taxon>
        <taxon>Halalkalibacter</taxon>
    </lineage>
</organism>
<evidence type="ECO:0000313" key="3">
    <source>
        <dbReference type="EMBL" id="MCM3713540.1"/>
    </source>
</evidence>
<proteinExistence type="predicted"/>
<reference evidence="3" key="1">
    <citation type="submission" date="2022-05" db="EMBL/GenBank/DDBJ databases">
        <title>Comparative Genomics of Spacecraft Associated Microbes.</title>
        <authorList>
            <person name="Tran M.T."/>
            <person name="Wright A."/>
            <person name="Seuylemezian A."/>
            <person name="Eisen J."/>
            <person name="Coil D."/>
        </authorList>
    </citation>
    <scope>NUCLEOTIDE SEQUENCE</scope>
    <source>
        <strain evidence="3">214.1.1</strain>
    </source>
</reference>
<keyword evidence="1" id="KW-0472">Membrane</keyword>
<protein>
    <submittedName>
        <fullName evidence="3">Uncharacterized protein</fullName>
    </submittedName>
</protein>
<accession>A0A9X2IMZ5</accession>
<keyword evidence="1" id="KW-1133">Transmembrane helix</keyword>
<comment type="caution">
    <text evidence="3">The sequence shown here is derived from an EMBL/GenBank/DDBJ whole genome shotgun (WGS) entry which is preliminary data.</text>
</comment>
<keyword evidence="4" id="KW-1185">Reference proteome</keyword>
<evidence type="ECO:0000256" key="2">
    <source>
        <dbReference type="SAM" id="SignalP"/>
    </source>
</evidence>
<dbReference type="EMBL" id="JAMBOL010000003">
    <property type="protein sequence ID" value="MCM3713540.1"/>
    <property type="molecule type" value="Genomic_DNA"/>
</dbReference>
<evidence type="ECO:0000313" key="4">
    <source>
        <dbReference type="Proteomes" id="UP001139179"/>
    </source>
</evidence>